<dbReference type="Pfam" id="PF01544">
    <property type="entry name" value="CorA"/>
    <property type="match status" value="1"/>
</dbReference>
<evidence type="ECO:0000256" key="1">
    <source>
        <dbReference type="ARBA" id="ARBA00004651"/>
    </source>
</evidence>
<dbReference type="PANTHER" id="PTHR46494">
    <property type="entry name" value="CORA FAMILY METAL ION TRANSPORTER (EUROFUNG)"/>
    <property type="match status" value="1"/>
</dbReference>
<feature type="transmembrane region" description="Helical" evidence="9">
    <location>
        <begin position="243"/>
        <end position="263"/>
    </location>
</feature>
<proteinExistence type="inferred from homology"/>
<dbReference type="InterPro" id="IPR045861">
    <property type="entry name" value="CorA_cytoplasmic_dom"/>
</dbReference>
<dbReference type="EMBL" id="JAUHLN010000011">
    <property type="protein sequence ID" value="MDN4076124.1"/>
    <property type="molecule type" value="Genomic_DNA"/>
</dbReference>
<comment type="similarity">
    <text evidence="2">Belongs to the CorA metal ion transporter (MIT) (TC 1.A.35) family.</text>
</comment>
<comment type="caution">
    <text evidence="10">The sequence shown here is derived from an EMBL/GenBank/DDBJ whole genome shotgun (WGS) entry which is preliminary data.</text>
</comment>
<evidence type="ECO:0000256" key="6">
    <source>
        <dbReference type="ARBA" id="ARBA00022989"/>
    </source>
</evidence>
<dbReference type="SUPFAM" id="SSF144083">
    <property type="entry name" value="Magnesium transport protein CorA, transmembrane region"/>
    <property type="match status" value="1"/>
</dbReference>
<keyword evidence="5 9" id="KW-0812">Transmembrane</keyword>
<evidence type="ECO:0000313" key="10">
    <source>
        <dbReference type="EMBL" id="MDN4076124.1"/>
    </source>
</evidence>
<gene>
    <name evidence="10" type="ORF">QYF49_24640</name>
</gene>
<name>A0ABT8EDY0_9BACL</name>
<sequence length="314" mass="37255">MNHHFIENWNWYEIETIEKKEEAVMKMVHILPDCARWMNDISEDTTNYLRIENHGDSVLNGCLLYEREDLGEVEYDNDFFYFYVTKNYFVTVGLDIQKLKRMDKKGMLGQMHQCGTAAEGFFILLGEILNNYLDGIDEFEHRLKTLQRDLKKNNNKYLLDRIYDLREELLIWTDLTIPVEEIKLAAEEAFLDGITETKEFRRTSVRIDRTLNLIRHYKQDIDTMINLEEVLSSHRGNEIMKTLTVMTVIFTPGMMLGSIWGMNFKNMPELDWKTGYFWALGLIGLSILSIYLWLRMKGWTGDLLESRSKKHRFK</sequence>
<keyword evidence="7 9" id="KW-0472">Membrane</keyword>
<dbReference type="CDD" id="cd12821">
    <property type="entry name" value="EcCorA_ZntB-like"/>
    <property type="match status" value="1"/>
</dbReference>
<dbReference type="InterPro" id="IPR002523">
    <property type="entry name" value="MgTranspt_CorA/ZnTranspt_ZntB"/>
</dbReference>
<protein>
    <submittedName>
        <fullName evidence="10">Magnesium transporter CorA family protein</fullName>
    </submittedName>
</protein>
<keyword evidence="3" id="KW-0813">Transport</keyword>
<dbReference type="RefSeq" id="WP_290402231.1">
    <property type="nucleotide sequence ID" value="NZ_JAUHLN010000011.1"/>
</dbReference>
<keyword evidence="6 9" id="KW-1133">Transmembrane helix</keyword>
<accession>A0ABT8EDY0</accession>
<evidence type="ECO:0000256" key="2">
    <source>
        <dbReference type="ARBA" id="ARBA00009765"/>
    </source>
</evidence>
<evidence type="ECO:0000256" key="5">
    <source>
        <dbReference type="ARBA" id="ARBA00022692"/>
    </source>
</evidence>
<evidence type="ECO:0000256" key="7">
    <source>
        <dbReference type="ARBA" id="ARBA00023136"/>
    </source>
</evidence>
<reference evidence="10" key="1">
    <citation type="submission" date="2023-06" db="EMBL/GenBank/DDBJ databases">
        <title>Draft Genome Sequences of Representative Paenibacillus Polymyxa, Bacillus cereus, Fictibacillus sp., and Brevibacillus agri Strains Isolated from Amazonian Dark Earth.</title>
        <authorList>
            <person name="Pellegrinetti T.A."/>
            <person name="Cunha I.C.M."/>
            <person name="Chaves M.G."/>
            <person name="Freitas A.S."/>
            <person name="Silva A.V.R."/>
            <person name="Tsai S.M."/>
            <person name="Mendes L.W."/>
        </authorList>
    </citation>
    <scope>NUCLEOTIDE SEQUENCE</scope>
    <source>
        <strain evidence="10">CENA-BCM004</strain>
    </source>
</reference>
<dbReference type="PANTHER" id="PTHR46494:SF2">
    <property type="entry name" value="MAGNESIUM TRANSPORT PROTEIN CORA"/>
    <property type="match status" value="1"/>
</dbReference>
<dbReference type="Gene3D" id="1.20.58.340">
    <property type="entry name" value="Magnesium transport protein CorA, transmembrane region"/>
    <property type="match status" value="2"/>
</dbReference>
<dbReference type="Proteomes" id="UP001168694">
    <property type="component" value="Unassembled WGS sequence"/>
</dbReference>
<organism evidence="10 11">
    <name type="scientific">Fictibacillus terranigra</name>
    <dbReference type="NCBI Taxonomy" id="3058424"/>
    <lineage>
        <taxon>Bacteria</taxon>
        <taxon>Bacillati</taxon>
        <taxon>Bacillota</taxon>
        <taxon>Bacilli</taxon>
        <taxon>Bacillales</taxon>
        <taxon>Fictibacillaceae</taxon>
        <taxon>Fictibacillus</taxon>
    </lineage>
</organism>
<comment type="subcellular location">
    <subcellularLocation>
        <location evidence="1">Cell membrane</location>
        <topology evidence="1">Multi-pass membrane protein</topology>
    </subcellularLocation>
</comment>
<dbReference type="InterPro" id="IPR045863">
    <property type="entry name" value="CorA_TM1_TM2"/>
</dbReference>
<feature type="coiled-coil region" evidence="8">
    <location>
        <begin position="129"/>
        <end position="156"/>
    </location>
</feature>
<evidence type="ECO:0000256" key="3">
    <source>
        <dbReference type="ARBA" id="ARBA00022448"/>
    </source>
</evidence>
<evidence type="ECO:0000313" key="11">
    <source>
        <dbReference type="Proteomes" id="UP001168694"/>
    </source>
</evidence>
<evidence type="ECO:0000256" key="9">
    <source>
        <dbReference type="SAM" id="Phobius"/>
    </source>
</evidence>
<keyword evidence="11" id="KW-1185">Reference proteome</keyword>
<dbReference type="SUPFAM" id="SSF143865">
    <property type="entry name" value="CorA soluble domain-like"/>
    <property type="match status" value="1"/>
</dbReference>
<evidence type="ECO:0000256" key="8">
    <source>
        <dbReference type="SAM" id="Coils"/>
    </source>
</evidence>
<feature type="transmembrane region" description="Helical" evidence="9">
    <location>
        <begin position="275"/>
        <end position="294"/>
    </location>
</feature>
<evidence type="ECO:0000256" key="4">
    <source>
        <dbReference type="ARBA" id="ARBA00022475"/>
    </source>
</evidence>
<keyword evidence="4" id="KW-1003">Cell membrane</keyword>
<keyword evidence="8" id="KW-0175">Coiled coil</keyword>